<evidence type="ECO:0000256" key="5">
    <source>
        <dbReference type="ARBA" id="ARBA00023136"/>
    </source>
</evidence>
<evidence type="ECO:0000256" key="3">
    <source>
        <dbReference type="ARBA" id="ARBA00022692"/>
    </source>
</evidence>
<feature type="transmembrane region" description="Helical" evidence="6">
    <location>
        <begin position="196"/>
        <end position="217"/>
    </location>
</feature>
<dbReference type="Proteomes" id="UP000198480">
    <property type="component" value="Unassembled WGS sequence"/>
</dbReference>
<reference evidence="8" key="1">
    <citation type="submission" date="2017-06" db="EMBL/GenBank/DDBJ databases">
        <authorList>
            <person name="Varghese N."/>
            <person name="Submissions S."/>
        </authorList>
    </citation>
    <scope>NUCLEOTIDE SEQUENCE [LARGE SCALE GENOMIC DNA]</scope>
    <source>
        <strain evidence="8">5C</strain>
    </source>
</reference>
<evidence type="ECO:0000256" key="1">
    <source>
        <dbReference type="ARBA" id="ARBA00004141"/>
    </source>
</evidence>
<gene>
    <name evidence="7" type="ORF">SAMN06295967_10187</name>
</gene>
<keyword evidence="5 6" id="KW-0472">Membrane</keyword>
<evidence type="ECO:0000313" key="7">
    <source>
        <dbReference type="EMBL" id="SNR93952.1"/>
    </source>
</evidence>
<evidence type="ECO:0000313" key="8">
    <source>
        <dbReference type="Proteomes" id="UP000198480"/>
    </source>
</evidence>
<dbReference type="RefSeq" id="WP_089236854.1">
    <property type="nucleotide sequence ID" value="NZ_FZOK01000001.1"/>
</dbReference>
<evidence type="ECO:0000256" key="2">
    <source>
        <dbReference type="ARBA" id="ARBA00007375"/>
    </source>
</evidence>
<evidence type="ECO:0000256" key="6">
    <source>
        <dbReference type="SAM" id="Phobius"/>
    </source>
</evidence>
<comment type="similarity">
    <text evidence="2">Belongs to the TMEM86 family.</text>
</comment>
<feature type="transmembrane region" description="Helical" evidence="6">
    <location>
        <begin position="56"/>
        <end position="76"/>
    </location>
</feature>
<dbReference type="OrthoDB" id="838568at2"/>
<proteinExistence type="inferred from homology"/>
<dbReference type="GO" id="GO:0016020">
    <property type="term" value="C:membrane"/>
    <property type="evidence" value="ECO:0007669"/>
    <property type="project" value="UniProtKB-SubCell"/>
</dbReference>
<keyword evidence="3 6" id="KW-0812">Transmembrane</keyword>
<dbReference type="InterPro" id="IPR012506">
    <property type="entry name" value="TMEM86B-like"/>
</dbReference>
<feature type="transmembrane region" description="Helical" evidence="6">
    <location>
        <begin position="143"/>
        <end position="161"/>
    </location>
</feature>
<protein>
    <submittedName>
        <fullName evidence="7">Uncharacterized membrane protein YhhN</fullName>
    </submittedName>
</protein>
<keyword evidence="8" id="KW-1185">Reference proteome</keyword>
<sequence length="241" mass="27508">MRENKLFNVLFLIVSAISITFLFMGFSVGFYLTKPLIVPVLLLFLFQKFKKVQHPLIPLLMIATFFSFLGDIFLMITLDETFFKLLGICTFIIAQAAYGALFYISIKNKKKRVITLIQRWPELLAIVVTISATAFVYPSLGDFTVPALIYALVTAITIIFALNRRFYIGRKSFSFTIVGVFSFFISDALMGDDLFFTRNFTLALVMVFYVVGHYFIVNGMMMQIEKETKKAPSKDAFSIKN</sequence>
<accession>A0A239AF05</accession>
<name>A0A239AF05_9BACT</name>
<dbReference type="Pfam" id="PF07947">
    <property type="entry name" value="YhhN"/>
    <property type="match status" value="1"/>
</dbReference>
<evidence type="ECO:0000256" key="4">
    <source>
        <dbReference type="ARBA" id="ARBA00022989"/>
    </source>
</evidence>
<feature type="transmembrane region" description="Helical" evidence="6">
    <location>
        <begin position="32"/>
        <end position="49"/>
    </location>
</feature>
<feature type="transmembrane region" description="Helical" evidence="6">
    <location>
        <begin position="173"/>
        <end position="190"/>
    </location>
</feature>
<dbReference type="AlphaFoldDB" id="A0A239AF05"/>
<dbReference type="EMBL" id="FZOK01000001">
    <property type="protein sequence ID" value="SNR93952.1"/>
    <property type="molecule type" value="Genomic_DNA"/>
</dbReference>
<organism evidence="7 8">
    <name type="scientific">Belliella buryatensis</name>
    <dbReference type="NCBI Taxonomy" id="1500549"/>
    <lineage>
        <taxon>Bacteria</taxon>
        <taxon>Pseudomonadati</taxon>
        <taxon>Bacteroidota</taxon>
        <taxon>Cytophagia</taxon>
        <taxon>Cytophagales</taxon>
        <taxon>Cyclobacteriaceae</taxon>
        <taxon>Belliella</taxon>
    </lineage>
</organism>
<dbReference type="PANTHER" id="PTHR31885:SF6">
    <property type="entry name" value="GH04784P"/>
    <property type="match status" value="1"/>
</dbReference>
<dbReference type="PANTHER" id="PTHR31885">
    <property type="entry name" value="GH04784P"/>
    <property type="match status" value="1"/>
</dbReference>
<feature type="transmembrane region" description="Helical" evidence="6">
    <location>
        <begin position="7"/>
        <end position="26"/>
    </location>
</feature>
<dbReference type="GO" id="GO:0016787">
    <property type="term" value="F:hydrolase activity"/>
    <property type="evidence" value="ECO:0007669"/>
    <property type="project" value="TreeGrafter"/>
</dbReference>
<feature type="transmembrane region" description="Helical" evidence="6">
    <location>
        <begin position="116"/>
        <end position="137"/>
    </location>
</feature>
<feature type="transmembrane region" description="Helical" evidence="6">
    <location>
        <begin position="82"/>
        <end position="104"/>
    </location>
</feature>
<keyword evidence="4 6" id="KW-1133">Transmembrane helix</keyword>
<comment type="subcellular location">
    <subcellularLocation>
        <location evidence="1">Membrane</location>
        <topology evidence="1">Multi-pass membrane protein</topology>
    </subcellularLocation>
</comment>